<dbReference type="Proteomes" id="UP000295043">
    <property type="component" value="Unassembled WGS sequence"/>
</dbReference>
<dbReference type="EMBL" id="SLVU01000021">
    <property type="protein sequence ID" value="TCN24263.1"/>
    <property type="molecule type" value="Genomic_DNA"/>
</dbReference>
<dbReference type="AlphaFoldDB" id="A0A4R2BCQ2"/>
<dbReference type="OrthoDB" id="8280467at2"/>
<sequence length="157" mass="17649">MSSMQELAKQNPGLISGWRLAVALQPGTPLKWLLRHGEVKEGASYPSEEIPATFAVWMPVVKTWAELGVPRNETAPTMASAVGQIPVDGGDLLPFLIKYRSIVELVPIVHQGRRIRRLKTEYPELSHLIEQTNRPAAGKPKRFPGIYKRHLRRLGKR</sequence>
<organism evidence="1 2">
    <name type="scientific">Sinorhizobium americanum</name>
    <dbReference type="NCBI Taxonomy" id="194963"/>
    <lineage>
        <taxon>Bacteria</taxon>
        <taxon>Pseudomonadati</taxon>
        <taxon>Pseudomonadota</taxon>
        <taxon>Alphaproteobacteria</taxon>
        <taxon>Hyphomicrobiales</taxon>
        <taxon>Rhizobiaceae</taxon>
        <taxon>Sinorhizobium/Ensifer group</taxon>
        <taxon>Sinorhizobium</taxon>
    </lineage>
</organism>
<protein>
    <submittedName>
        <fullName evidence="1">Uncharacterized protein</fullName>
    </submittedName>
</protein>
<name>A0A4R2BCQ2_9HYPH</name>
<dbReference type="RefSeq" id="WP_064255221.1">
    <property type="nucleotide sequence ID" value="NZ_CP013107.1"/>
</dbReference>
<reference evidence="1 2" key="1">
    <citation type="submission" date="2019-03" db="EMBL/GenBank/DDBJ databases">
        <title>Genomic Encyclopedia of Type Strains, Phase IV (KMG-V): Genome sequencing to study the core and pangenomes of soil and plant-associated prokaryotes.</title>
        <authorList>
            <person name="Whitman W."/>
        </authorList>
    </citation>
    <scope>NUCLEOTIDE SEQUENCE [LARGE SCALE GENOMIC DNA]</scope>
    <source>
        <strain evidence="1 2">23C40</strain>
    </source>
</reference>
<comment type="caution">
    <text evidence="1">The sequence shown here is derived from an EMBL/GenBank/DDBJ whole genome shotgun (WGS) entry which is preliminary data.</text>
</comment>
<accession>A0A4R2BCQ2</accession>
<proteinExistence type="predicted"/>
<evidence type="ECO:0000313" key="2">
    <source>
        <dbReference type="Proteomes" id="UP000295043"/>
    </source>
</evidence>
<evidence type="ECO:0000313" key="1">
    <source>
        <dbReference type="EMBL" id="TCN24263.1"/>
    </source>
</evidence>
<gene>
    <name evidence="1" type="ORF">EV184_12134</name>
</gene>